<sequence>MTLSLIAASFLVWFSGNSTAAIKLEHEIKVTDQALFFDGVKKSVPQARTQAYIEGQKYNYAYGNAIAPHGDAIKVYKNYVFMTWYRGGILDRHVMLTRYNTLTGKSVTIEFPHQHTGFEGRWWVGETHNTIAVAISPKDETIHLLYDMHAYRENTDTGGNGDIRKDYFRYSYSLAGAASVTDNNFTLTQFVKDTSVNSEGATDYKHLTMTGIEDHGQFSRLTYPTFFTSHDGDLFLHMRQGSSHDGRVVFNKYLAEQGKWSHFKSFNVLGAGKKGEIKNWSIYGKMKYADGKIRIGFQRRFNLPDRFRAQDGMFYAYSDDPSGETQWKNYKGEAITMPLVKADEALVMRPGDLLPDATAKDQVSITGGFDWTVTENGDLHLIGQTNEWVNKKVIKKVYSHTYQKAGVGELITTTDFPPASQLYTAGENIYIIGLEQGRPFVEQAKGGTNDFTRVYYAPVGSQSFQKGIVHIHDGKLYYYLLEKGGAGDKRTTYLQIINLDIDSKSYFKKIKQ</sequence>
<dbReference type="GO" id="GO:0046872">
    <property type="term" value="F:metal ion binding"/>
    <property type="evidence" value="ECO:0007669"/>
    <property type="project" value="UniProtKB-KW"/>
</dbReference>
<keyword evidence="3" id="KW-1185">Reference proteome</keyword>
<feature type="chain" id="PRO_5005298827" evidence="1">
    <location>
        <begin position="21"/>
        <end position="512"/>
    </location>
</feature>
<dbReference type="AlphaFoldDB" id="A0A0J8GWN9"/>
<dbReference type="Pfam" id="PF15892">
    <property type="entry name" value="BNR_4"/>
    <property type="match status" value="1"/>
</dbReference>
<protein>
    <submittedName>
        <fullName evidence="2">Uncharacterized protein</fullName>
    </submittedName>
</protein>
<feature type="binding site" evidence="4 5">
    <location>
        <position position="305"/>
    </location>
    <ligand>
        <name>Ca(2+)</name>
        <dbReference type="ChEBI" id="CHEBI:29108"/>
        <label>2</label>
    </ligand>
</feature>
<evidence type="ECO:0000313" key="3">
    <source>
        <dbReference type="Proteomes" id="UP000037600"/>
    </source>
</evidence>
<keyword evidence="4 5" id="KW-0106">Calcium</keyword>
<comment type="caution">
    <text evidence="2">The sequence shown here is derived from an EMBL/GenBank/DDBJ whole genome shotgun (WGS) entry which is preliminary data.</text>
</comment>
<dbReference type="PDB" id="7CZH">
    <property type="method" value="X-ray"/>
    <property type="resolution" value="2.10 A"/>
    <property type="chains" value="A/B=21-512"/>
</dbReference>
<gene>
    <name evidence="2" type="ORF">XM47_11230</name>
</gene>
<name>A0A0J8GWN9_9ALTE</name>
<feature type="binding site" evidence="4 5">
    <location>
        <position position="205"/>
    </location>
    <ligand>
        <name>Ca(2+)</name>
        <dbReference type="ChEBI" id="CHEBI:29108"/>
        <label>1</label>
    </ligand>
</feature>
<dbReference type="PDB" id="7DRQ">
    <property type="method" value="X-ray"/>
    <property type="resolution" value="1.79 A"/>
    <property type="chains" value="A/B=21-512"/>
</dbReference>
<dbReference type="SMR" id="A0A0J8GWN9"/>
<keyword evidence="4 5" id="KW-0479">Metal-binding</keyword>
<evidence type="ECO:0000313" key="2">
    <source>
        <dbReference type="EMBL" id="KMT65093.1"/>
    </source>
</evidence>
<keyword evidence="4 5" id="KW-0002">3D-structure</keyword>
<dbReference type="Proteomes" id="UP000037600">
    <property type="component" value="Unassembled WGS sequence"/>
</dbReference>
<feature type="binding site" evidence="4 5">
    <location>
        <position position="303"/>
    </location>
    <ligand>
        <name>Ca(2+)</name>
        <dbReference type="ChEBI" id="CHEBI:29108"/>
        <label>2</label>
    </ligand>
</feature>
<accession>A0A0J8GWN9</accession>
<feature type="binding site" evidence="4 5">
    <location>
        <position position="203"/>
    </location>
    <ligand>
        <name>Ca(2+)</name>
        <dbReference type="ChEBI" id="CHEBI:29108"/>
        <label>1</label>
    </ligand>
</feature>
<dbReference type="EMBL" id="LAZL01000016">
    <property type="protein sequence ID" value="KMT65093.1"/>
    <property type="molecule type" value="Genomic_DNA"/>
</dbReference>
<evidence type="ECO:0007829" key="4">
    <source>
        <dbReference type="PDB" id="7CZH"/>
    </source>
</evidence>
<proteinExistence type="evidence at protein level"/>
<evidence type="ECO:0000256" key="1">
    <source>
        <dbReference type="SAM" id="SignalP"/>
    </source>
</evidence>
<dbReference type="STRING" id="1513271.XM47_11230"/>
<evidence type="ECO:0007829" key="5">
    <source>
        <dbReference type="PDB" id="7DRQ"/>
    </source>
</evidence>
<feature type="binding site" evidence="4 5">
    <location>
        <position position="193"/>
    </location>
    <ligand>
        <name>Ca(2+)</name>
        <dbReference type="ChEBI" id="CHEBI:29108"/>
        <label>1</label>
    </ligand>
</feature>
<feature type="signal peptide" evidence="1">
    <location>
        <begin position="1"/>
        <end position="20"/>
    </location>
</feature>
<keyword evidence="1" id="KW-0732">Signal</keyword>
<organism evidence="2 3">
    <name type="scientific">Catenovulum maritimum</name>
    <dbReference type="NCBI Taxonomy" id="1513271"/>
    <lineage>
        <taxon>Bacteria</taxon>
        <taxon>Pseudomonadati</taxon>
        <taxon>Pseudomonadota</taxon>
        <taxon>Gammaproteobacteria</taxon>
        <taxon>Alteromonadales</taxon>
        <taxon>Alteromonadaceae</taxon>
        <taxon>Catenovulum</taxon>
    </lineage>
</organism>
<reference evidence="4 5" key="2">
    <citation type="journal article" date="2021" name="Appl. Environ. Microbiol.">
        <title>Mechanistic Insights into Substrate Recognition and Catalysis of a New Ulvan Lyase of Polysaccharide Lyase Family 24.</title>
        <authorList>
            <person name="Xu F."/>
            <person name="Dong F."/>
            <person name="Sun X.H."/>
            <person name="Cao H.Y."/>
            <person name="Fu H.H."/>
            <person name="Li C.Y."/>
            <person name="Zhang X.Y."/>
            <person name="McMinn A."/>
            <person name="Zhang Y.Z."/>
            <person name="Wang P."/>
            <person name="Chen X.L."/>
        </authorList>
    </citation>
    <scope>X-RAY CRYSTALLOGRAPHY (1.79 ANGSTROMS) OF 21-512 IN COMPLEX WITH CA(2+)</scope>
</reference>
<reference evidence="2 3" key="1">
    <citation type="submission" date="2015-04" db="EMBL/GenBank/DDBJ databases">
        <title>Draft Genome Sequence of the Novel Agar-Digesting Marine Bacterium Q1.</title>
        <authorList>
            <person name="Li Y."/>
            <person name="Li D."/>
            <person name="Chen G."/>
            <person name="Du Z."/>
        </authorList>
    </citation>
    <scope>NUCLEOTIDE SEQUENCE [LARGE SCALE GENOMIC DNA]</scope>
    <source>
        <strain evidence="2 3">Q1</strain>
    </source>
</reference>
<feature type="binding site" evidence="4 5">
    <location>
        <position position="307"/>
    </location>
    <ligand>
        <name>Ca(2+)</name>
        <dbReference type="ChEBI" id="CHEBI:29108"/>
        <label>2</label>
    </ligand>
</feature>